<dbReference type="EMBL" id="FODN01000004">
    <property type="protein sequence ID" value="SEO20806.1"/>
    <property type="molecule type" value="Genomic_DNA"/>
</dbReference>
<organism evidence="2 3">
    <name type="scientific">Flavobacterium sinopsychrotolerans</name>
    <dbReference type="NCBI Taxonomy" id="604089"/>
    <lineage>
        <taxon>Bacteria</taxon>
        <taxon>Pseudomonadati</taxon>
        <taxon>Bacteroidota</taxon>
        <taxon>Flavobacteriia</taxon>
        <taxon>Flavobacteriales</taxon>
        <taxon>Flavobacteriaceae</taxon>
        <taxon>Flavobacterium</taxon>
    </lineage>
</organism>
<keyword evidence="1" id="KW-0802">TPR repeat</keyword>
<proteinExistence type="predicted"/>
<dbReference type="STRING" id="604089.SAMN04487942_2040"/>
<dbReference type="SUPFAM" id="SSF48452">
    <property type="entry name" value="TPR-like"/>
    <property type="match status" value="1"/>
</dbReference>
<evidence type="ECO:0000313" key="2">
    <source>
        <dbReference type="EMBL" id="SEO20806.1"/>
    </source>
</evidence>
<gene>
    <name evidence="2" type="ORF">SAMN04487942_2040</name>
</gene>
<keyword evidence="3" id="KW-1185">Reference proteome</keyword>
<dbReference type="InterPro" id="IPR011990">
    <property type="entry name" value="TPR-like_helical_dom_sf"/>
</dbReference>
<evidence type="ECO:0000313" key="3">
    <source>
        <dbReference type="Proteomes" id="UP000198657"/>
    </source>
</evidence>
<accession>A0A1H8MUF0</accession>
<dbReference type="Pfam" id="PF13424">
    <property type="entry name" value="TPR_12"/>
    <property type="match status" value="1"/>
</dbReference>
<sequence length="431" mass="49654">MKTLKTTFLFVFTTLLLLGCESKSEEITSKEDYSKYLSLKDNKSLSFAHKEIDFWQKKYNAAPNQISYLSQLAANYNTLFEYTGDIKNLYKSEDLLTKSNEAYNYSRVSTVRSLARNYISQHRFKEALELANKALAIGEGKKETQKLLFDVQMELGNYPEAVKNLNAIRDMNSFDYLIRLAKWNDHKGDLETAITFMEKARDIAEKEDNKVLKIWSYSNLGDFYGHAGRIQESYDSYLKTLALDPNYSYALKGIAWIVFSKERNINEANRIIDAIAATHNTPDFYLLKSQIAQFEGNKSVEVKNRNAYFSMMEKNNYGAMYNKYNALIYADDKQTAQKALEIAKIEVDHRPTADSYDLLAWAYLNVGENKKALEIAQNHVVGKSFEPKVQYHLAMIYKSNNLALKTKPIKEELLSSLYELGPNFEKKVNQL</sequence>
<dbReference type="PROSITE" id="PS51257">
    <property type="entry name" value="PROKAR_LIPOPROTEIN"/>
    <property type="match status" value="1"/>
</dbReference>
<dbReference type="PROSITE" id="PS50005">
    <property type="entry name" value="TPR"/>
    <property type="match status" value="1"/>
</dbReference>
<evidence type="ECO:0000256" key="1">
    <source>
        <dbReference type="PROSITE-ProRule" id="PRU00339"/>
    </source>
</evidence>
<dbReference type="SMART" id="SM00028">
    <property type="entry name" value="TPR"/>
    <property type="match status" value="3"/>
</dbReference>
<dbReference type="InterPro" id="IPR019734">
    <property type="entry name" value="TPR_rpt"/>
</dbReference>
<dbReference type="AlphaFoldDB" id="A0A1H8MUF0"/>
<dbReference type="OrthoDB" id="1399920at2"/>
<protein>
    <submittedName>
        <fullName evidence="2">Tetratricopeptide repeat-containing protein</fullName>
    </submittedName>
</protein>
<name>A0A1H8MUF0_9FLAO</name>
<dbReference type="Gene3D" id="1.25.40.10">
    <property type="entry name" value="Tetratricopeptide repeat domain"/>
    <property type="match status" value="2"/>
</dbReference>
<feature type="repeat" description="TPR" evidence="1">
    <location>
        <begin position="214"/>
        <end position="247"/>
    </location>
</feature>
<reference evidence="3" key="1">
    <citation type="submission" date="2016-10" db="EMBL/GenBank/DDBJ databases">
        <authorList>
            <person name="Varghese N."/>
            <person name="Submissions S."/>
        </authorList>
    </citation>
    <scope>NUCLEOTIDE SEQUENCE [LARGE SCALE GENOMIC DNA]</scope>
    <source>
        <strain evidence="3">CGMCC 1.8704</strain>
    </source>
</reference>
<dbReference type="RefSeq" id="WP_091170358.1">
    <property type="nucleotide sequence ID" value="NZ_CBCSFM010000002.1"/>
</dbReference>
<dbReference type="Proteomes" id="UP000198657">
    <property type="component" value="Unassembled WGS sequence"/>
</dbReference>